<dbReference type="InterPro" id="IPR000671">
    <property type="entry name" value="Peptidase_A31"/>
</dbReference>
<organism evidence="1">
    <name type="scientific">marine sediment metagenome</name>
    <dbReference type="NCBI Taxonomy" id="412755"/>
    <lineage>
        <taxon>unclassified sequences</taxon>
        <taxon>metagenomes</taxon>
        <taxon>ecological metagenomes</taxon>
    </lineage>
</organism>
<proteinExistence type="predicted"/>
<sequence>MSRIDEIVDFQASHLILLDTCTLKKPPGTVAIIERDNIKEFVPISTHTIPLHIIIDLLLDKLPGLNVFMIGFVPESLEGFTELSFYKEDEFSLEERNENQDLPFFAFHLSEIIQKAANQIII</sequence>
<dbReference type="AlphaFoldDB" id="X1DKI0"/>
<reference evidence="1" key="1">
    <citation type="journal article" date="2014" name="Front. Microbiol.">
        <title>High frequency of phylogenetically diverse reductive dehalogenase-homologous genes in deep subseafloor sedimentary metagenomes.</title>
        <authorList>
            <person name="Kawai M."/>
            <person name="Futagami T."/>
            <person name="Toyoda A."/>
            <person name="Takaki Y."/>
            <person name="Nishi S."/>
            <person name="Hori S."/>
            <person name="Arai W."/>
            <person name="Tsubouchi T."/>
            <person name="Morono Y."/>
            <person name="Uchiyama I."/>
            <person name="Ito T."/>
            <person name="Fujiyama A."/>
            <person name="Inagaki F."/>
            <person name="Takami H."/>
        </authorList>
    </citation>
    <scope>NUCLEOTIDE SEQUENCE</scope>
    <source>
        <strain evidence="1">Expedition CK06-06</strain>
    </source>
</reference>
<gene>
    <name evidence="1" type="ORF">S01H4_63697</name>
</gene>
<comment type="caution">
    <text evidence="1">The sequence shown here is derived from an EMBL/GenBank/DDBJ whole genome shotgun (WGS) entry which is preliminary data.</text>
</comment>
<dbReference type="GO" id="GO:0008047">
    <property type="term" value="F:enzyme activator activity"/>
    <property type="evidence" value="ECO:0007669"/>
    <property type="project" value="InterPro"/>
</dbReference>
<accession>X1DKI0</accession>
<dbReference type="Gene3D" id="3.40.50.1450">
    <property type="entry name" value="HybD-like"/>
    <property type="match status" value="1"/>
</dbReference>
<dbReference type="SUPFAM" id="SSF53163">
    <property type="entry name" value="HybD-like"/>
    <property type="match status" value="1"/>
</dbReference>
<dbReference type="InterPro" id="IPR023430">
    <property type="entry name" value="Pept_HybD-like_dom_sf"/>
</dbReference>
<dbReference type="Pfam" id="PF01750">
    <property type="entry name" value="HycI"/>
    <property type="match status" value="1"/>
</dbReference>
<name>X1DKI0_9ZZZZ</name>
<feature type="non-terminal residue" evidence="1">
    <location>
        <position position="122"/>
    </location>
</feature>
<dbReference type="EMBL" id="BART01038388">
    <property type="protein sequence ID" value="GAH05489.1"/>
    <property type="molecule type" value="Genomic_DNA"/>
</dbReference>
<protein>
    <submittedName>
        <fullName evidence="1">Uncharacterized protein</fullName>
    </submittedName>
</protein>
<evidence type="ECO:0000313" key="1">
    <source>
        <dbReference type="EMBL" id="GAH05489.1"/>
    </source>
</evidence>
<dbReference type="GO" id="GO:0008233">
    <property type="term" value="F:peptidase activity"/>
    <property type="evidence" value="ECO:0007669"/>
    <property type="project" value="InterPro"/>
</dbReference>